<sequence>MSSFWRRRPFSNREDTQAEERGAPSDSDPSELVAGDTYYVGDKAGNSAETSYQDASGAPVEKVSPLGYSVGPMTIALLNISKIVGTGIFTTPSNILSGTGSIGLSLIWWALGFVTTITAFAVYLEFLSYFPSRSGAEVVYLEQAFPRPRWLFGTAFAFQAVFMSFSSGNAYVMAQYIFKMSDHSPTEWQLKGVAVAAYTLVVLFVLLHNRFSYMVINGLGIVKIATLLFISITGFVVLGGRTKIENPTANFHNAFEGKATAYGITNALYKIIFSFAGYENAFNVANEIRDPVRQIRRNGFIAIWVVTILYLFTVIAYYSAATKQEIIGSKLTVASLFFTKVFGSEASKGLNLLIVLSAFGNMLSVLLGTSRIIRECGRQGVLPFPKFWVSTWPFGTTLGPYLSKYVITLIMILAPPAGDAFNFVTDLRIYPSSFFDLLMSVGLLIVRHRRKKLDLPRPQFRAWDVVVYFNILKNLYLLVMPWYPPAGGAKGGDVSFWYATYVVASIGILLGCGVYHWLWIIALPSLRGYKIRQEVFALEDGSSSHRLIRVPIAELEEWDRTHDHSGRTIIDGSSTPDNQEKSSVDVNTAPVKTLG</sequence>
<evidence type="ECO:0000256" key="1">
    <source>
        <dbReference type="ARBA" id="ARBA00004141"/>
    </source>
</evidence>
<evidence type="ECO:0000313" key="7">
    <source>
        <dbReference type="EMBL" id="KAK5994102.1"/>
    </source>
</evidence>
<evidence type="ECO:0000256" key="3">
    <source>
        <dbReference type="ARBA" id="ARBA00022989"/>
    </source>
</evidence>
<name>A0ABR0SPL6_9HYPO</name>
<gene>
    <name evidence="7" type="ORF">PT974_07542</name>
</gene>
<dbReference type="EMBL" id="JAVFKD010000012">
    <property type="protein sequence ID" value="KAK5994102.1"/>
    <property type="molecule type" value="Genomic_DNA"/>
</dbReference>
<dbReference type="PANTHER" id="PTHR11785">
    <property type="entry name" value="AMINO ACID TRANSPORTER"/>
    <property type="match status" value="1"/>
</dbReference>
<evidence type="ECO:0000256" key="5">
    <source>
        <dbReference type="SAM" id="MobiDB-lite"/>
    </source>
</evidence>
<evidence type="ECO:0000256" key="6">
    <source>
        <dbReference type="SAM" id="Phobius"/>
    </source>
</evidence>
<evidence type="ECO:0000313" key="8">
    <source>
        <dbReference type="Proteomes" id="UP001338125"/>
    </source>
</evidence>
<keyword evidence="8" id="KW-1185">Reference proteome</keyword>
<dbReference type="InterPro" id="IPR002293">
    <property type="entry name" value="AA/rel_permease1"/>
</dbReference>
<dbReference type="Pfam" id="PF13520">
    <property type="entry name" value="AA_permease_2"/>
    <property type="match status" value="1"/>
</dbReference>
<feature type="transmembrane region" description="Helical" evidence="6">
    <location>
        <begin position="190"/>
        <end position="207"/>
    </location>
</feature>
<organism evidence="7 8">
    <name type="scientific">Cladobotryum mycophilum</name>
    <dbReference type="NCBI Taxonomy" id="491253"/>
    <lineage>
        <taxon>Eukaryota</taxon>
        <taxon>Fungi</taxon>
        <taxon>Dikarya</taxon>
        <taxon>Ascomycota</taxon>
        <taxon>Pezizomycotina</taxon>
        <taxon>Sordariomycetes</taxon>
        <taxon>Hypocreomycetidae</taxon>
        <taxon>Hypocreales</taxon>
        <taxon>Hypocreaceae</taxon>
        <taxon>Cladobotryum</taxon>
    </lineage>
</organism>
<feature type="transmembrane region" description="Helical" evidence="6">
    <location>
        <begin position="150"/>
        <end position="178"/>
    </location>
</feature>
<keyword evidence="4 6" id="KW-0472">Membrane</keyword>
<feature type="compositionally biased region" description="Basic and acidic residues" evidence="5">
    <location>
        <begin position="11"/>
        <end position="23"/>
    </location>
</feature>
<comment type="caution">
    <text evidence="7">The sequence shown here is derived from an EMBL/GenBank/DDBJ whole genome shotgun (WGS) entry which is preliminary data.</text>
</comment>
<protein>
    <submittedName>
        <fullName evidence="7">High-affinity methionine permease</fullName>
    </submittedName>
</protein>
<feature type="transmembrane region" description="Helical" evidence="6">
    <location>
        <begin position="394"/>
        <end position="417"/>
    </location>
</feature>
<reference evidence="7 8" key="1">
    <citation type="submission" date="2024-01" db="EMBL/GenBank/DDBJ databases">
        <title>Complete genome of Cladobotryum mycophilum ATHUM6906.</title>
        <authorList>
            <person name="Christinaki A.C."/>
            <person name="Myridakis A.I."/>
            <person name="Kouvelis V.N."/>
        </authorList>
    </citation>
    <scope>NUCLEOTIDE SEQUENCE [LARGE SCALE GENOMIC DNA]</scope>
    <source>
        <strain evidence="7 8">ATHUM6906</strain>
    </source>
</reference>
<feature type="transmembrane region" description="Helical" evidence="6">
    <location>
        <begin position="496"/>
        <end position="523"/>
    </location>
</feature>
<feature type="transmembrane region" description="Helical" evidence="6">
    <location>
        <begin position="466"/>
        <end position="484"/>
    </location>
</feature>
<evidence type="ECO:0000256" key="2">
    <source>
        <dbReference type="ARBA" id="ARBA00022692"/>
    </source>
</evidence>
<keyword evidence="2 6" id="KW-0812">Transmembrane</keyword>
<evidence type="ECO:0000256" key="4">
    <source>
        <dbReference type="ARBA" id="ARBA00023136"/>
    </source>
</evidence>
<feature type="region of interest" description="Disordered" evidence="5">
    <location>
        <begin position="565"/>
        <end position="595"/>
    </location>
</feature>
<proteinExistence type="predicted"/>
<dbReference type="InterPro" id="IPR050598">
    <property type="entry name" value="AminoAcid_Transporter"/>
</dbReference>
<feature type="transmembrane region" description="Helical" evidence="6">
    <location>
        <begin position="213"/>
        <end position="238"/>
    </location>
</feature>
<feature type="transmembrane region" description="Helical" evidence="6">
    <location>
        <begin position="299"/>
        <end position="320"/>
    </location>
</feature>
<keyword evidence="3 6" id="KW-1133">Transmembrane helix</keyword>
<feature type="transmembrane region" description="Helical" evidence="6">
    <location>
        <begin position="429"/>
        <end position="446"/>
    </location>
</feature>
<feature type="region of interest" description="Disordered" evidence="5">
    <location>
        <begin position="1"/>
        <end position="34"/>
    </location>
</feature>
<dbReference type="Gene3D" id="1.20.1740.10">
    <property type="entry name" value="Amino acid/polyamine transporter I"/>
    <property type="match status" value="1"/>
</dbReference>
<feature type="transmembrane region" description="Helical" evidence="6">
    <location>
        <begin position="106"/>
        <end position="130"/>
    </location>
</feature>
<feature type="compositionally biased region" description="Basic residues" evidence="5">
    <location>
        <begin position="1"/>
        <end position="10"/>
    </location>
</feature>
<accession>A0ABR0SPL6</accession>
<dbReference type="PANTHER" id="PTHR11785:SF353">
    <property type="entry name" value="METHIONINE TRANSPORTER (EUROFUNG)"/>
    <property type="match status" value="1"/>
</dbReference>
<dbReference type="Proteomes" id="UP001338125">
    <property type="component" value="Unassembled WGS sequence"/>
</dbReference>
<comment type="subcellular location">
    <subcellularLocation>
        <location evidence="1">Membrane</location>
        <topology evidence="1">Multi-pass membrane protein</topology>
    </subcellularLocation>
</comment>
<feature type="transmembrane region" description="Helical" evidence="6">
    <location>
        <begin position="352"/>
        <end position="373"/>
    </location>
</feature>